<dbReference type="PANTHER" id="PTHR46889">
    <property type="entry name" value="TRANSPOSASE INSF FOR INSERTION SEQUENCE IS3B-RELATED"/>
    <property type="match status" value="1"/>
</dbReference>
<sequence length="42" mass="5235">MESFFSRLKVELIYAEQYRSIDEAKSAIFEYIEVFYNRVRRH</sequence>
<feature type="non-terminal residue" evidence="2">
    <location>
        <position position="42"/>
    </location>
</feature>
<dbReference type="AlphaFoldDB" id="A0A2P8EGT8"/>
<proteinExistence type="predicted"/>
<organism evidence="2 3">
    <name type="scientific">Marinobacterium halophilum</name>
    <dbReference type="NCBI Taxonomy" id="267374"/>
    <lineage>
        <taxon>Bacteria</taxon>
        <taxon>Pseudomonadati</taxon>
        <taxon>Pseudomonadota</taxon>
        <taxon>Gammaproteobacteria</taxon>
        <taxon>Oceanospirillales</taxon>
        <taxon>Oceanospirillaceae</taxon>
        <taxon>Marinobacterium</taxon>
    </lineage>
</organism>
<feature type="domain" description="Integrase catalytic" evidence="1">
    <location>
        <begin position="2"/>
        <end position="42"/>
    </location>
</feature>
<reference evidence="2 3" key="1">
    <citation type="submission" date="2018-03" db="EMBL/GenBank/DDBJ databases">
        <title>Genomic Encyclopedia of Archaeal and Bacterial Type Strains, Phase II (KMG-II): from individual species to whole genera.</title>
        <authorList>
            <person name="Goeker M."/>
        </authorList>
    </citation>
    <scope>NUCLEOTIDE SEQUENCE [LARGE SCALE GENOMIC DNA]</scope>
    <source>
        <strain evidence="2 3">DSM 17586</strain>
    </source>
</reference>
<gene>
    <name evidence="2" type="ORF">CLV44_1431</name>
</gene>
<dbReference type="GO" id="GO:0015074">
    <property type="term" value="P:DNA integration"/>
    <property type="evidence" value="ECO:0007669"/>
    <property type="project" value="InterPro"/>
</dbReference>
<evidence type="ECO:0000259" key="1">
    <source>
        <dbReference type="Pfam" id="PF13333"/>
    </source>
</evidence>
<evidence type="ECO:0000313" key="2">
    <source>
        <dbReference type="EMBL" id="PSL08675.1"/>
    </source>
</evidence>
<dbReference type="Proteomes" id="UP000242133">
    <property type="component" value="Unassembled WGS sequence"/>
</dbReference>
<name>A0A2P8EGT8_9GAMM</name>
<accession>A0A2P8EGT8</accession>
<dbReference type="InterPro" id="IPR001584">
    <property type="entry name" value="Integrase_cat-core"/>
</dbReference>
<dbReference type="EMBL" id="PYGI01000043">
    <property type="protein sequence ID" value="PSL08675.1"/>
    <property type="molecule type" value="Genomic_DNA"/>
</dbReference>
<comment type="caution">
    <text evidence="2">The sequence shown here is derived from an EMBL/GenBank/DDBJ whole genome shotgun (WGS) entry which is preliminary data.</text>
</comment>
<dbReference type="Pfam" id="PF13333">
    <property type="entry name" value="rve_2"/>
    <property type="match status" value="1"/>
</dbReference>
<keyword evidence="3" id="KW-1185">Reference proteome</keyword>
<dbReference type="PANTHER" id="PTHR46889:SF4">
    <property type="entry name" value="TRANSPOSASE INSO FOR INSERTION SEQUENCE ELEMENT IS911B-RELATED"/>
    <property type="match status" value="1"/>
</dbReference>
<dbReference type="InterPro" id="IPR050900">
    <property type="entry name" value="Transposase_IS3/IS150/IS904"/>
</dbReference>
<evidence type="ECO:0000313" key="3">
    <source>
        <dbReference type="Proteomes" id="UP000242133"/>
    </source>
</evidence>
<protein>
    <submittedName>
        <fullName evidence="2">Integrase-like protein</fullName>
    </submittedName>
</protein>